<dbReference type="EMBL" id="CAJVQB010021024">
    <property type="protein sequence ID" value="CAG8796021.1"/>
    <property type="molecule type" value="Genomic_DNA"/>
</dbReference>
<keyword evidence="2" id="KW-1185">Reference proteome</keyword>
<evidence type="ECO:0000313" key="1">
    <source>
        <dbReference type="EMBL" id="CAG8796021.1"/>
    </source>
</evidence>
<evidence type="ECO:0000313" key="2">
    <source>
        <dbReference type="Proteomes" id="UP000789901"/>
    </source>
</evidence>
<accession>A0ABN7VSD6</accession>
<gene>
    <name evidence="1" type="ORF">GMARGA_LOCUS22110</name>
</gene>
<protein>
    <submittedName>
        <fullName evidence="1">32539_t:CDS:1</fullName>
    </submittedName>
</protein>
<name>A0ABN7VSD6_GIGMA</name>
<comment type="caution">
    <text evidence="1">The sequence shown here is derived from an EMBL/GenBank/DDBJ whole genome shotgun (WGS) entry which is preliminary data.</text>
</comment>
<reference evidence="1 2" key="1">
    <citation type="submission" date="2021-06" db="EMBL/GenBank/DDBJ databases">
        <authorList>
            <person name="Kallberg Y."/>
            <person name="Tangrot J."/>
            <person name="Rosling A."/>
        </authorList>
    </citation>
    <scope>NUCLEOTIDE SEQUENCE [LARGE SCALE GENOMIC DNA]</scope>
    <source>
        <strain evidence="1 2">120-4 pot B 10/14</strain>
    </source>
</reference>
<feature type="non-terminal residue" evidence="1">
    <location>
        <position position="1"/>
    </location>
</feature>
<proteinExistence type="predicted"/>
<dbReference type="Proteomes" id="UP000789901">
    <property type="component" value="Unassembled WGS sequence"/>
</dbReference>
<organism evidence="1 2">
    <name type="scientific">Gigaspora margarita</name>
    <dbReference type="NCBI Taxonomy" id="4874"/>
    <lineage>
        <taxon>Eukaryota</taxon>
        <taxon>Fungi</taxon>
        <taxon>Fungi incertae sedis</taxon>
        <taxon>Mucoromycota</taxon>
        <taxon>Glomeromycotina</taxon>
        <taxon>Glomeromycetes</taxon>
        <taxon>Diversisporales</taxon>
        <taxon>Gigasporaceae</taxon>
        <taxon>Gigaspora</taxon>
    </lineage>
</organism>
<sequence length="116" mass="12932">FLKDDYEKPQILLGMALEDYNEGSVNEIWENEDKLSLTKSFQILEKIRGQQVTDSISAESSSKKASYGHGLGLCKKALDIAIANGSNQILENLLQRFINVQVLIQSKSTQELSKQG</sequence>